<organism evidence="9 10">
    <name type="scientific">Clostridium aciditolerans</name>
    <dbReference type="NCBI Taxonomy" id="339861"/>
    <lineage>
        <taxon>Bacteria</taxon>
        <taxon>Bacillati</taxon>
        <taxon>Bacillota</taxon>
        <taxon>Clostridia</taxon>
        <taxon>Eubacteriales</taxon>
        <taxon>Clostridiaceae</taxon>
        <taxon>Clostridium</taxon>
    </lineage>
</organism>
<accession>A0A934HVS5</accession>
<keyword evidence="7 8" id="KW-0472">Membrane</keyword>
<evidence type="ECO:0000256" key="2">
    <source>
        <dbReference type="ARBA" id="ARBA00010100"/>
    </source>
</evidence>
<evidence type="ECO:0000256" key="1">
    <source>
        <dbReference type="ARBA" id="ARBA00004651"/>
    </source>
</evidence>
<proteinExistence type="inferred from homology"/>
<keyword evidence="10" id="KW-1185">Reference proteome</keyword>
<evidence type="ECO:0000256" key="3">
    <source>
        <dbReference type="ARBA" id="ARBA00022448"/>
    </source>
</evidence>
<comment type="caution">
    <text evidence="9">The sequence shown here is derived from an EMBL/GenBank/DDBJ whole genome shotgun (WGS) entry which is preliminary data.</text>
</comment>
<sequence length="502" mass="52508">MNMYLLFFIALIPIVWLMISLGVLKTPGHKATPVTLGITLLLAIAVWKMPAVDAIKAGVEGAANAIWPIIIVIIAAVFIYNLSIYTKSMDLIKKMMTGITTDQRILVLILAWGFGGFLEAIAGFGTAVAIPASIMAALGFDPIFAAIICLIANTTPTAFGAIGLPVSTLAKLTNLDSNMLSYAVGLQLSLLIVIVPVVLVMLTGKSVKAIKGVLGIALISGLSFAIPEVLAAKYIGAELPAILGSVVCLAVTIGWAKIFHKDKAARDTDQISFKEGFMAWIPFILVFAVIILTSSLFPGISKNLSKISTTVKIYHSYTFIWINNPGSLIIIAGIVGGLIQGAKFAEILKILLKTVKQMTKSAITIIAIVSLAKIMSYSGMIKSIAVVLVAVTGHAYPVISPIIGALGTFVTGSDTSANILFGPLQVEAAKSLGLNPYWLAAANTGGATAGKMISPQSIAVATAATGLTGAEGKILNATLKFCIIYVIVLGVIAYFAGPILGF</sequence>
<feature type="transmembrane region" description="Helical" evidence="8">
    <location>
        <begin position="384"/>
        <end position="410"/>
    </location>
</feature>
<feature type="transmembrane region" description="Helical" evidence="8">
    <location>
        <begin position="277"/>
        <end position="297"/>
    </location>
</feature>
<feature type="transmembrane region" description="Helical" evidence="8">
    <location>
        <begin position="239"/>
        <end position="256"/>
    </location>
</feature>
<feature type="transmembrane region" description="Helical" evidence="8">
    <location>
        <begin position="179"/>
        <end position="202"/>
    </location>
</feature>
<feature type="transmembrane region" description="Helical" evidence="8">
    <location>
        <begin position="105"/>
        <end position="130"/>
    </location>
</feature>
<feature type="transmembrane region" description="Helical" evidence="8">
    <location>
        <begin position="65"/>
        <end position="84"/>
    </location>
</feature>
<dbReference type="GO" id="GO:0015129">
    <property type="term" value="F:lactate transmembrane transporter activity"/>
    <property type="evidence" value="ECO:0007669"/>
    <property type="project" value="UniProtKB-UniRule"/>
</dbReference>
<feature type="transmembrane region" description="Helical" evidence="8">
    <location>
        <begin position="31"/>
        <end position="50"/>
    </location>
</feature>
<evidence type="ECO:0000313" key="10">
    <source>
        <dbReference type="Proteomes" id="UP000622687"/>
    </source>
</evidence>
<dbReference type="Proteomes" id="UP000622687">
    <property type="component" value="Unassembled WGS sequence"/>
</dbReference>
<name>A0A934HVS5_9CLOT</name>
<keyword evidence="6 8" id="KW-1133">Transmembrane helix</keyword>
<dbReference type="GO" id="GO:0015295">
    <property type="term" value="F:solute:proton symporter activity"/>
    <property type="evidence" value="ECO:0007669"/>
    <property type="project" value="TreeGrafter"/>
</dbReference>
<feature type="transmembrane region" description="Helical" evidence="8">
    <location>
        <begin position="482"/>
        <end position="501"/>
    </location>
</feature>
<feature type="transmembrane region" description="Helical" evidence="8">
    <location>
        <begin position="360"/>
        <end position="378"/>
    </location>
</feature>
<evidence type="ECO:0000256" key="6">
    <source>
        <dbReference type="ARBA" id="ARBA00022989"/>
    </source>
</evidence>
<evidence type="ECO:0000256" key="5">
    <source>
        <dbReference type="ARBA" id="ARBA00022692"/>
    </source>
</evidence>
<comment type="similarity">
    <text evidence="2 8">Belongs to the lactate permease family.</text>
</comment>
<dbReference type="InterPro" id="IPR003804">
    <property type="entry name" value="Lactate_perm"/>
</dbReference>
<dbReference type="GO" id="GO:0005886">
    <property type="term" value="C:plasma membrane"/>
    <property type="evidence" value="ECO:0007669"/>
    <property type="project" value="UniProtKB-SubCell"/>
</dbReference>
<evidence type="ECO:0000256" key="4">
    <source>
        <dbReference type="ARBA" id="ARBA00022475"/>
    </source>
</evidence>
<dbReference type="Pfam" id="PF02652">
    <property type="entry name" value="Lactate_perm"/>
    <property type="match status" value="1"/>
</dbReference>
<reference evidence="9" key="1">
    <citation type="submission" date="2020-12" db="EMBL/GenBank/DDBJ databases">
        <title>Clostridium thailandense sp. nov., a novel acetogenic bacterium isolated from peat land soil in Thailand.</title>
        <authorList>
            <person name="Chaikitkaew S."/>
            <person name="Birkeland N.K."/>
        </authorList>
    </citation>
    <scope>NUCLEOTIDE SEQUENCE</scope>
    <source>
        <strain evidence="9">DSM 17425</strain>
    </source>
</reference>
<gene>
    <name evidence="9" type="ORF">I6U51_01900</name>
</gene>
<dbReference type="AlphaFoldDB" id="A0A934HVS5"/>
<dbReference type="NCBIfam" id="TIGR00795">
    <property type="entry name" value="lctP"/>
    <property type="match status" value="1"/>
</dbReference>
<dbReference type="EMBL" id="JAEEGB010000003">
    <property type="protein sequence ID" value="MBI6871457.1"/>
    <property type="molecule type" value="Genomic_DNA"/>
</dbReference>
<comment type="function">
    <text evidence="8">Uptake of L-lactate across the membrane. Can also transport D-lactate and glycolate.</text>
</comment>
<feature type="transmembrane region" description="Helical" evidence="8">
    <location>
        <begin position="209"/>
        <end position="227"/>
    </location>
</feature>
<evidence type="ECO:0000256" key="8">
    <source>
        <dbReference type="RuleBase" id="RU365092"/>
    </source>
</evidence>
<feature type="transmembrane region" description="Helical" evidence="8">
    <location>
        <begin position="6"/>
        <end position="24"/>
    </location>
</feature>
<evidence type="ECO:0000256" key="7">
    <source>
        <dbReference type="ARBA" id="ARBA00023136"/>
    </source>
</evidence>
<comment type="subcellular location">
    <subcellularLocation>
        <location evidence="1 8">Cell membrane</location>
        <topology evidence="1 8">Multi-pass membrane protein</topology>
    </subcellularLocation>
</comment>
<dbReference type="RefSeq" id="WP_211140909.1">
    <property type="nucleotide sequence ID" value="NZ_JAEEGB010000003.1"/>
</dbReference>
<dbReference type="PANTHER" id="PTHR30003:SF0">
    <property type="entry name" value="GLYCOLATE PERMEASE GLCA-RELATED"/>
    <property type="match status" value="1"/>
</dbReference>
<feature type="transmembrane region" description="Helical" evidence="8">
    <location>
        <begin position="317"/>
        <end position="339"/>
    </location>
</feature>
<keyword evidence="5 8" id="KW-0812">Transmembrane</keyword>
<evidence type="ECO:0000313" key="9">
    <source>
        <dbReference type="EMBL" id="MBI6871457.1"/>
    </source>
</evidence>
<keyword evidence="4 8" id="KW-1003">Cell membrane</keyword>
<keyword evidence="3 8" id="KW-0813">Transport</keyword>
<protein>
    <recommendedName>
        <fullName evidence="8">L-lactate permease</fullName>
    </recommendedName>
</protein>
<dbReference type="PANTHER" id="PTHR30003">
    <property type="entry name" value="L-LACTATE PERMEASE"/>
    <property type="match status" value="1"/>
</dbReference>